<dbReference type="InterPro" id="IPR009051">
    <property type="entry name" value="Helical_ferredxn"/>
</dbReference>
<dbReference type="GO" id="GO:0009331">
    <property type="term" value="C:glycerol-3-phosphate dehydrogenase (FAD) complex"/>
    <property type="evidence" value="ECO:0007669"/>
    <property type="project" value="InterPro"/>
</dbReference>
<reference evidence="7" key="1">
    <citation type="submission" date="2014-07" db="EMBL/GenBank/DDBJ databases">
        <authorList>
            <person name="Zhang J.E."/>
            <person name="Yang H."/>
            <person name="Guo J."/>
            <person name="Deng Z."/>
            <person name="Luo H."/>
            <person name="Luo M."/>
            <person name="Zhao B."/>
        </authorList>
    </citation>
    <scope>NUCLEOTIDE SEQUENCE</scope>
    <source>
        <strain evidence="7">AM4</strain>
    </source>
</reference>
<dbReference type="InterPro" id="IPR017900">
    <property type="entry name" value="4Fe4S_Fe_S_CS"/>
</dbReference>
<dbReference type="GO" id="GO:0016020">
    <property type="term" value="C:membrane"/>
    <property type="evidence" value="ECO:0007669"/>
    <property type="project" value="InterPro"/>
</dbReference>
<dbReference type="PANTHER" id="PTHR32479">
    <property type="entry name" value="GLYCOLATE OXIDASE IRON-SULFUR SUBUNIT"/>
    <property type="match status" value="1"/>
</dbReference>
<evidence type="ECO:0000259" key="6">
    <source>
        <dbReference type="PROSITE" id="PS51379"/>
    </source>
</evidence>
<dbReference type="PROSITE" id="PS51379">
    <property type="entry name" value="4FE4S_FER_2"/>
    <property type="match status" value="2"/>
</dbReference>
<keyword evidence="3" id="KW-0677">Repeat</keyword>
<keyword evidence="1" id="KW-0004">4Fe-4S</keyword>
<dbReference type="PROSITE" id="PS00198">
    <property type="entry name" value="4FE4S_FER_1"/>
    <property type="match status" value="1"/>
</dbReference>
<dbReference type="InterPro" id="IPR017753">
    <property type="entry name" value="G3P_DH_GlpC_su"/>
</dbReference>
<evidence type="ECO:0000256" key="4">
    <source>
        <dbReference type="ARBA" id="ARBA00023004"/>
    </source>
</evidence>
<evidence type="ECO:0000256" key="5">
    <source>
        <dbReference type="ARBA" id="ARBA00023014"/>
    </source>
</evidence>
<keyword evidence="4" id="KW-0408">Iron</keyword>
<accession>A0A1L7RNL8</accession>
<keyword evidence="5" id="KW-0411">Iron-sulfur</keyword>
<dbReference type="RefSeq" id="WP_210579395.1">
    <property type="nucleotide sequence ID" value="NZ_LK995482.1"/>
</dbReference>
<feature type="domain" description="4Fe-4S ferredoxin-type" evidence="6">
    <location>
        <begin position="79"/>
        <end position="110"/>
    </location>
</feature>
<dbReference type="Pfam" id="PF02754">
    <property type="entry name" value="CCG"/>
    <property type="match status" value="2"/>
</dbReference>
<dbReference type="GO" id="GO:0051539">
    <property type="term" value="F:4 iron, 4 sulfur cluster binding"/>
    <property type="evidence" value="ECO:0007669"/>
    <property type="project" value="UniProtKB-KW"/>
</dbReference>
<proteinExistence type="predicted"/>
<evidence type="ECO:0000256" key="2">
    <source>
        <dbReference type="ARBA" id="ARBA00022723"/>
    </source>
</evidence>
<sequence>MFDVDTLAQRWDLPLPGKGGARVKSGAAAVETAAHSLARASLDCCVKCTICETMCPVMEVTDLFPGPKFVGPQAERYRNGESVDHSIDYCSSCGTCTRVCPQGVKIAELNNQARAVMRAQNNAVPVRDRLITQTTLMGKVMTPIAPLANAALANKPIRVVMEKTVGVHRDAPMPHAQPQSLAGWLRRRTKRARTLVPAGSRGPIVFFHGCAGGYFEVETSKRAIEVLEHIGYEVIVPKQGCCGLAAQSNGLYGQASANVVKLCEQLAAAGKDLTIVSSSGSCAGMLKHEAHEIMGVDAEVLADVSPRTVELSEFLRDLDDAGELPHHFRRIDATVAYHAPCQLKGQNMGMPAIELMELVPGFHVVESGRACCGIAGTYGLKKEKYDVAQAVGGPLFDIVREVNPNLAVCDTETCRWQIEQSSGVKTVHPIWVLHAAYGLSRLAGIEPKPERADRAR</sequence>
<dbReference type="GO" id="GO:0046872">
    <property type="term" value="F:metal ion binding"/>
    <property type="evidence" value="ECO:0007669"/>
    <property type="project" value="UniProtKB-KW"/>
</dbReference>
<evidence type="ECO:0000256" key="1">
    <source>
        <dbReference type="ARBA" id="ARBA00022485"/>
    </source>
</evidence>
<keyword evidence="2" id="KW-0479">Metal-binding</keyword>
<dbReference type="Gene3D" id="1.10.1060.10">
    <property type="entry name" value="Alpha-helical ferredoxin"/>
    <property type="match status" value="1"/>
</dbReference>
<organism evidence="7">
    <name type="scientific">Actinomyces succiniciruminis</name>
    <dbReference type="NCBI Taxonomy" id="1522002"/>
    <lineage>
        <taxon>Bacteria</taxon>
        <taxon>Bacillati</taxon>
        <taxon>Actinomycetota</taxon>
        <taxon>Actinomycetes</taxon>
        <taxon>Actinomycetales</taxon>
        <taxon>Actinomycetaceae</taxon>
        <taxon>Actinomyces</taxon>
    </lineage>
</organism>
<feature type="domain" description="4Fe-4S ferredoxin-type" evidence="6">
    <location>
        <begin position="36"/>
        <end position="66"/>
    </location>
</feature>
<protein>
    <submittedName>
        <fullName evidence="7">Anaerobic glycerol-3-phosphate dehydrogenase subunit C</fullName>
    </submittedName>
</protein>
<dbReference type="GO" id="GO:0016491">
    <property type="term" value="F:oxidoreductase activity"/>
    <property type="evidence" value="ECO:0007669"/>
    <property type="project" value="UniProtKB-ARBA"/>
</dbReference>
<dbReference type="NCBIfam" id="TIGR03379">
    <property type="entry name" value="glycerol3P_GlpC"/>
    <property type="match status" value="1"/>
</dbReference>
<dbReference type="SUPFAM" id="SSF46548">
    <property type="entry name" value="alpha-helical ferredoxin"/>
    <property type="match status" value="1"/>
</dbReference>
<dbReference type="GO" id="GO:0009061">
    <property type="term" value="P:anaerobic respiration"/>
    <property type="evidence" value="ECO:0007669"/>
    <property type="project" value="InterPro"/>
</dbReference>
<dbReference type="InterPro" id="IPR004017">
    <property type="entry name" value="Cys_rich_dom"/>
</dbReference>
<evidence type="ECO:0000256" key="3">
    <source>
        <dbReference type="ARBA" id="ARBA00022737"/>
    </source>
</evidence>
<dbReference type="InterPro" id="IPR017896">
    <property type="entry name" value="4Fe4S_Fe-S-bd"/>
</dbReference>
<dbReference type="AlphaFoldDB" id="A0A1L7RNL8"/>
<gene>
    <name evidence="7" type="ORF">AAM4_0881</name>
</gene>
<name>A0A1L7RNL8_9ACTO</name>
<evidence type="ECO:0000313" key="7">
    <source>
        <dbReference type="EMBL" id="CED90713.1"/>
    </source>
</evidence>
<dbReference type="PANTHER" id="PTHR32479:SF19">
    <property type="entry name" value="ANAEROBIC GLYCEROL-3-PHOSPHATE DEHYDROGENASE SUBUNIT C"/>
    <property type="match status" value="1"/>
</dbReference>
<dbReference type="EMBL" id="LK995482">
    <property type="protein sequence ID" value="CED90713.1"/>
    <property type="molecule type" value="Genomic_DNA"/>
</dbReference>
<dbReference type="Pfam" id="PF13183">
    <property type="entry name" value="Fer4_8"/>
    <property type="match status" value="1"/>
</dbReference>
<dbReference type="NCBIfam" id="NF008369">
    <property type="entry name" value="PRK11168.1"/>
    <property type="match status" value="1"/>
</dbReference>